<name>N1UVK6_9MICC</name>
<proteinExistence type="predicted"/>
<dbReference type="OrthoDB" id="4964714at2"/>
<dbReference type="EMBL" id="ANPE02000201">
    <property type="protein sequence ID" value="EMY33100.1"/>
    <property type="molecule type" value="Genomic_DNA"/>
</dbReference>
<dbReference type="Proteomes" id="UP000010729">
    <property type="component" value="Unassembled WGS sequence"/>
</dbReference>
<protein>
    <recommendedName>
        <fullName evidence="4">Integral membrane protein</fullName>
    </recommendedName>
</protein>
<reference evidence="2 3" key="1">
    <citation type="journal article" date="2013" name="Genome Announc.">
        <title>Draft Genome Sequence of Arthrobacter crystallopoietes Strain BAB-32, Revealing Genes for Bioremediation.</title>
        <authorList>
            <person name="Joshi M.N."/>
            <person name="Pandit A.S."/>
            <person name="Sharma A."/>
            <person name="Pandya R.V."/>
            <person name="Desai S.M."/>
            <person name="Saxena A.K."/>
            <person name="Bagatharia S.B."/>
        </authorList>
    </citation>
    <scope>NUCLEOTIDE SEQUENCE [LARGE SCALE GENOMIC DNA]</scope>
    <source>
        <strain evidence="2 3">BAB-32</strain>
    </source>
</reference>
<evidence type="ECO:0008006" key="4">
    <source>
        <dbReference type="Google" id="ProtNLM"/>
    </source>
</evidence>
<keyword evidence="3" id="KW-1185">Reference proteome</keyword>
<dbReference type="AlphaFoldDB" id="N1UVK6"/>
<comment type="caution">
    <text evidence="2">The sequence shown here is derived from an EMBL/GenBank/DDBJ whole genome shotgun (WGS) entry which is preliminary data.</text>
</comment>
<organism evidence="2 3">
    <name type="scientific">Arthrobacter crystallopoietes BAB-32</name>
    <dbReference type="NCBI Taxonomy" id="1246476"/>
    <lineage>
        <taxon>Bacteria</taxon>
        <taxon>Bacillati</taxon>
        <taxon>Actinomycetota</taxon>
        <taxon>Actinomycetes</taxon>
        <taxon>Micrococcales</taxon>
        <taxon>Micrococcaceae</taxon>
        <taxon>Crystallibacter</taxon>
    </lineage>
</organism>
<keyword evidence="1" id="KW-0812">Transmembrane</keyword>
<evidence type="ECO:0000313" key="3">
    <source>
        <dbReference type="Proteomes" id="UP000010729"/>
    </source>
</evidence>
<keyword evidence="1" id="KW-1133">Transmembrane helix</keyword>
<gene>
    <name evidence="2" type="ORF">D477_016680</name>
</gene>
<evidence type="ECO:0000313" key="2">
    <source>
        <dbReference type="EMBL" id="EMY33100.1"/>
    </source>
</evidence>
<evidence type="ECO:0000256" key="1">
    <source>
        <dbReference type="SAM" id="Phobius"/>
    </source>
</evidence>
<feature type="transmembrane region" description="Helical" evidence="1">
    <location>
        <begin position="30"/>
        <end position="54"/>
    </location>
</feature>
<dbReference type="RefSeq" id="WP_005271874.1">
    <property type="nucleotide sequence ID" value="NZ_ANPE02000201.1"/>
</dbReference>
<accession>N1UVK6</accession>
<feature type="transmembrane region" description="Helical" evidence="1">
    <location>
        <begin position="61"/>
        <end position="82"/>
    </location>
</feature>
<sequence>MVELVLLVLAAASVGAIGWAIDRNRQAYGVMLLPAVGIAASVLLWFVLMAAGLGSEPGIHFLSWLLPMVFSIPAVWLTAWFLGRRRTAADLERLDAALGS</sequence>
<keyword evidence="1" id="KW-0472">Membrane</keyword>